<dbReference type="PANTHER" id="PTHR22743">
    <property type="entry name" value="MEPRIN/TRAF-LIKE MATH FAMILY-C.ELEGANS"/>
    <property type="match status" value="1"/>
</dbReference>
<dbReference type="SUPFAM" id="SSF54695">
    <property type="entry name" value="POZ domain"/>
    <property type="match status" value="1"/>
</dbReference>
<dbReference type="SMART" id="SM00225">
    <property type="entry name" value="BTB"/>
    <property type="match status" value="1"/>
</dbReference>
<evidence type="ECO:0000313" key="2">
    <source>
        <dbReference type="EMBL" id="PIC48541.1"/>
    </source>
</evidence>
<keyword evidence="3" id="KW-1185">Reference proteome</keyword>
<reference evidence="3" key="1">
    <citation type="submission" date="2017-10" db="EMBL/GenBank/DDBJ databases">
        <title>Rapid genome shrinkage in a self-fertile nematode reveals novel sperm competition proteins.</title>
        <authorList>
            <person name="Yin D."/>
            <person name="Schwarz E.M."/>
            <person name="Thomas C.G."/>
            <person name="Felde R.L."/>
            <person name="Korf I.F."/>
            <person name="Cutter A.D."/>
            <person name="Schartner C.M."/>
            <person name="Ralston E.J."/>
            <person name="Meyer B.J."/>
            <person name="Haag E.S."/>
        </authorList>
    </citation>
    <scope>NUCLEOTIDE SEQUENCE [LARGE SCALE GENOMIC DNA]</scope>
    <source>
        <strain evidence="3">JU1422</strain>
    </source>
</reference>
<comment type="caution">
    <text evidence="2">The sequence shown here is derived from an EMBL/GenBank/DDBJ whole genome shotgun (WGS) entry which is preliminary data.</text>
</comment>
<dbReference type="OrthoDB" id="636773at2759"/>
<dbReference type="Gene3D" id="3.30.710.10">
    <property type="entry name" value="Potassium Channel Kv1.1, Chain A"/>
    <property type="match status" value="1"/>
</dbReference>
<dbReference type="PROSITE" id="PS50097">
    <property type="entry name" value="BTB"/>
    <property type="match status" value="1"/>
</dbReference>
<accession>A0A2G5VA61</accession>
<protein>
    <recommendedName>
        <fullName evidence="1">BTB domain-containing protein</fullName>
    </recommendedName>
</protein>
<dbReference type="Pfam" id="PF00651">
    <property type="entry name" value="BTB"/>
    <property type="match status" value="1"/>
</dbReference>
<dbReference type="InterPro" id="IPR052664">
    <property type="entry name" value="BTB-MATH_domain_protein"/>
</dbReference>
<dbReference type="AlphaFoldDB" id="A0A2G5VA61"/>
<sequence>MKQLSDVILKVRERKFYVSKLYLSSHSHYFASLFSGKFQESEIEFKDVDPYDSQHYLEVLYLENGIDDDTVDGILSVAAIFDTPIIVQKCEEFLIKDSNMELIKKLELSERYSKEKLKKLCLNEIKSKEDNRYQRTKVKWTRKFFCF</sequence>
<name>A0A2G5VA61_9PELO</name>
<dbReference type="InterPro" id="IPR000210">
    <property type="entry name" value="BTB/POZ_dom"/>
</dbReference>
<dbReference type="InterPro" id="IPR011333">
    <property type="entry name" value="SKP1/BTB/POZ_sf"/>
</dbReference>
<dbReference type="Proteomes" id="UP000230233">
    <property type="component" value="Chromosome II"/>
</dbReference>
<evidence type="ECO:0000259" key="1">
    <source>
        <dbReference type="PROSITE" id="PS50097"/>
    </source>
</evidence>
<feature type="domain" description="BTB" evidence="1">
    <location>
        <begin position="5"/>
        <end position="61"/>
    </location>
</feature>
<organism evidence="2 3">
    <name type="scientific">Caenorhabditis nigoni</name>
    <dbReference type="NCBI Taxonomy" id="1611254"/>
    <lineage>
        <taxon>Eukaryota</taxon>
        <taxon>Metazoa</taxon>
        <taxon>Ecdysozoa</taxon>
        <taxon>Nematoda</taxon>
        <taxon>Chromadorea</taxon>
        <taxon>Rhabditida</taxon>
        <taxon>Rhabditina</taxon>
        <taxon>Rhabditomorpha</taxon>
        <taxon>Rhabditoidea</taxon>
        <taxon>Rhabditidae</taxon>
        <taxon>Peloderinae</taxon>
        <taxon>Caenorhabditis</taxon>
    </lineage>
</organism>
<proteinExistence type="predicted"/>
<dbReference type="STRING" id="1611254.A0A2G5VA61"/>
<dbReference type="EMBL" id="PDUG01000002">
    <property type="protein sequence ID" value="PIC48541.1"/>
    <property type="molecule type" value="Genomic_DNA"/>
</dbReference>
<evidence type="ECO:0000313" key="3">
    <source>
        <dbReference type="Proteomes" id="UP000230233"/>
    </source>
</evidence>
<dbReference type="PANTHER" id="PTHR22743:SF165">
    <property type="entry name" value="BTB AND MATH DOMAIN CONTAINING-RELATED"/>
    <property type="match status" value="1"/>
</dbReference>
<gene>
    <name evidence="2" type="primary">Cnig_chr_II.g7474</name>
    <name evidence="2" type="ORF">B9Z55_007474</name>
</gene>